<dbReference type="AlphaFoldDB" id="A0A2K1JPD7"/>
<reference evidence="2" key="3">
    <citation type="submission" date="2020-12" db="UniProtKB">
        <authorList>
            <consortium name="EnsemblPlants"/>
        </authorList>
    </citation>
    <scope>IDENTIFICATION</scope>
</reference>
<protein>
    <recommendedName>
        <fullName evidence="4">Isopenicillin N synthase-like Fe(2+) 2OG dioxygenase domain-containing protein</fullName>
    </recommendedName>
</protein>
<dbReference type="Proteomes" id="UP000006727">
    <property type="component" value="Chromosome 12"/>
</dbReference>
<dbReference type="Gramene" id="Pp3c12_3890V3.1">
    <property type="protein sequence ID" value="Pp3c12_3890V3.1"/>
    <property type="gene ID" value="Pp3c12_3890"/>
</dbReference>
<dbReference type="EMBL" id="ABEU02000012">
    <property type="protein sequence ID" value="PNR43397.1"/>
    <property type="molecule type" value="Genomic_DNA"/>
</dbReference>
<evidence type="ECO:0000313" key="1">
    <source>
        <dbReference type="EMBL" id="PNR43397.1"/>
    </source>
</evidence>
<reference evidence="1 3" key="2">
    <citation type="journal article" date="2018" name="Plant J.">
        <title>The Physcomitrella patens chromosome-scale assembly reveals moss genome structure and evolution.</title>
        <authorList>
            <person name="Lang D."/>
            <person name="Ullrich K.K."/>
            <person name="Murat F."/>
            <person name="Fuchs J."/>
            <person name="Jenkins J."/>
            <person name="Haas F.B."/>
            <person name="Piednoel M."/>
            <person name="Gundlach H."/>
            <person name="Van Bel M."/>
            <person name="Meyberg R."/>
            <person name="Vives C."/>
            <person name="Morata J."/>
            <person name="Symeonidi A."/>
            <person name="Hiss M."/>
            <person name="Muchero W."/>
            <person name="Kamisugi Y."/>
            <person name="Saleh O."/>
            <person name="Blanc G."/>
            <person name="Decker E.L."/>
            <person name="van Gessel N."/>
            <person name="Grimwood J."/>
            <person name="Hayes R.D."/>
            <person name="Graham S.W."/>
            <person name="Gunter L.E."/>
            <person name="McDaniel S.F."/>
            <person name="Hoernstein S.N.W."/>
            <person name="Larsson A."/>
            <person name="Li F.W."/>
            <person name="Perroud P.F."/>
            <person name="Phillips J."/>
            <person name="Ranjan P."/>
            <person name="Rokshar D.S."/>
            <person name="Rothfels C.J."/>
            <person name="Schneider L."/>
            <person name="Shu S."/>
            <person name="Stevenson D.W."/>
            <person name="Thummler F."/>
            <person name="Tillich M."/>
            <person name="Villarreal Aguilar J.C."/>
            <person name="Widiez T."/>
            <person name="Wong G.K."/>
            <person name="Wymore A."/>
            <person name="Zhang Y."/>
            <person name="Zimmer A.D."/>
            <person name="Quatrano R.S."/>
            <person name="Mayer K.F.X."/>
            <person name="Goodstein D."/>
            <person name="Casacuberta J.M."/>
            <person name="Vandepoele K."/>
            <person name="Reski R."/>
            <person name="Cuming A.C."/>
            <person name="Tuskan G.A."/>
            <person name="Maumus F."/>
            <person name="Salse J."/>
            <person name="Schmutz J."/>
            <person name="Rensing S.A."/>
        </authorList>
    </citation>
    <scope>NUCLEOTIDE SEQUENCE [LARGE SCALE GENOMIC DNA]</scope>
    <source>
        <strain evidence="2 3">cv. Gransden 2004</strain>
    </source>
</reference>
<dbReference type="EnsemblPlants" id="Pp3c12_3890V3.1">
    <property type="protein sequence ID" value="Pp3c12_3890V3.1"/>
    <property type="gene ID" value="Pp3c12_3890"/>
</dbReference>
<dbReference type="InParanoid" id="A0A2K1JPD7"/>
<evidence type="ECO:0008006" key="4">
    <source>
        <dbReference type="Google" id="ProtNLM"/>
    </source>
</evidence>
<dbReference type="InterPro" id="IPR027443">
    <property type="entry name" value="IPNS-like_sf"/>
</dbReference>
<dbReference type="Gene3D" id="2.60.120.330">
    <property type="entry name" value="B-lactam Antibiotic, Isopenicillin N Synthase, Chain"/>
    <property type="match status" value="1"/>
</dbReference>
<dbReference type="SUPFAM" id="SSF51197">
    <property type="entry name" value="Clavaminate synthase-like"/>
    <property type="match status" value="1"/>
</dbReference>
<reference evidence="1 3" key="1">
    <citation type="journal article" date="2008" name="Science">
        <title>The Physcomitrella genome reveals evolutionary insights into the conquest of land by plants.</title>
        <authorList>
            <person name="Rensing S."/>
            <person name="Lang D."/>
            <person name="Zimmer A."/>
            <person name="Terry A."/>
            <person name="Salamov A."/>
            <person name="Shapiro H."/>
            <person name="Nishiyama T."/>
            <person name="Perroud P.-F."/>
            <person name="Lindquist E."/>
            <person name="Kamisugi Y."/>
            <person name="Tanahashi T."/>
            <person name="Sakakibara K."/>
            <person name="Fujita T."/>
            <person name="Oishi K."/>
            <person name="Shin-I T."/>
            <person name="Kuroki Y."/>
            <person name="Toyoda A."/>
            <person name="Suzuki Y."/>
            <person name="Hashimoto A."/>
            <person name="Yamaguchi K."/>
            <person name="Sugano A."/>
            <person name="Kohara Y."/>
            <person name="Fujiyama A."/>
            <person name="Anterola A."/>
            <person name="Aoki S."/>
            <person name="Ashton N."/>
            <person name="Barbazuk W.B."/>
            <person name="Barker E."/>
            <person name="Bennetzen J."/>
            <person name="Bezanilla M."/>
            <person name="Blankenship R."/>
            <person name="Cho S.H."/>
            <person name="Dutcher S."/>
            <person name="Estelle M."/>
            <person name="Fawcett J.A."/>
            <person name="Gundlach H."/>
            <person name="Hanada K."/>
            <person name="Heyl A."/>
            <person name="Hicks K.A."/>
            <person name="Hugh J."/>
            <person name="Lohr M."/>
            <person name="Mayer K."/>
            <person name="Melkozernov A."/>
            <person name="Murata T."/>
            <person name="Nelson D."/>
            <person name="Pils B."/>
            <person name="Prigge M."/>
            <person name="Reiss B."/>
            <person name="Renner T."/>
            <person name="Rombauts S."/>
            <person name="Rushton P."/>
            <person name="Sanderfoot A."/>
            <person name="Schween G."/>
            <person name="Shiu S.-H."/>
            <person name="Stueber K."/>
            <person name="Theodoulou F.L."/>
            <person name="Tu H."/>
            <person name="Van de Peer Y."/>
            <person name="Verrier P.J."/>
            <person name="Waters E."/>
            <person name="Wood A."/>
            <person name="Yang L."/>
            <person name="Cove D."/>
            <person name="Cuming A."/>
            <person name="Hasebe M."/>
            <person name="Lucas S."/>
            <person name="Mishler D.B."/>
            <person name="Reski R."/>
            <person name="Grigoriev I."/>
            <person name="Quatrano R.S."/>
            <person name="Boore J.L."/>
        </authorList>
    </citation>
    <scope>NUCLEOTIDE SEQUENCE [LARGE SCALE GENOMIC DNA]</scope>
    <source>
        <strain evidence="2 3">cv. Gransden 2004</strain>
    </source>
</reference>
<proteinExistence type="predicted"/>
<accession>A0A2K1JPD7</accession>
<sequence>MREKQLHRQAWTKRRFRSVDHRAMVNESEARMSMVYFATHPTKATIEVPEQLVTSKHPLRFRRSFTWEEYKSHLFQMHVGGNGVILSKQWLLKPAF</sequence>
<gene>
    <name evidence="1" type="ORF">PHYPA_015777</name>
</gene>
<organism evidence="1">
    <name type="scientific">Physcomitrium patens</name>
    <name type="common">Spreading-leaved earth moss</name>
    <name type="synonym">Physcomitrella patens</name>
    <dbReference type="NCBI Taxonomy" id="3218"/>
    <lineage>
        <taxon>Eukaryota</taxon>
        <taxon>Viridiplantae</taxon>
        <taxon>Streptophyta</taxon>
        <taxon>Embryophyta</taxon>
        <taxon>Bryophyta</taxon>
        <taxon>Bryophytina</taxon>
        <taxon>Bryopsida</taxon>
        <taxon>Funariidae</taxon>
        <taxon>Funariales</taxon>
        <taxon>Funariaceae</taxon>
        <taxon>Physcomitrium</taxon>
    </lineage>
</organism>
<keyword evidence="3" id="KW-1185">Reference proteome</keyword>
<dbReference type="PaxDb" id="3218-PP1S246_130V6.1"/>
<evidence type="ECO:0000313" key="3">
    <source>
        <dbReference type="Proteomes" id="UP000006727"/>
    </source>
</evidence>
<name>A0A2K1JPD7_PHYPA</name>
<evidence type="ECO:0000313" key="2">
    <source>
        <dbReference type="EnsemblPlants" id="Pp3c12_3890V3.1"/>
    </source>
</evidence>